<accession>A0A0U1LR26</accession>
<dbReference type="STRING" id="28573.A0A0U1LR26"/>
<organism evidence="2 3">
    <name type="scientific">Talaromyces islandicus</name>
    <name type="common">Penicillium islandicum</name>
    <dbReference type="NCBI Taxonomy" id="28573"/>
    <lineage>
        <taxon>Eukaryota</taxon>
        <taxon>Fungi</taxon>
        <taxon>Dikarya</taxon>
        <taxon>Ascomycota</taxon>
        <taxon>Pezizomycotina</taxon>
        <taxon>Eurotiomycetes</taxon>
        <taxon>Eurotiomycetidae</taxon>
        <taxon>Eurotiales</taxon>
        <taxon>Trichocomaceae</taxon>
        <taxon>Talaromyces</taxon>
        <taxon>Talaromyces sect. Islandici</taxon>
    </lineage>
</organism>
<dbReference type="Gene3D" id="1.10.150.90">
    <property type="entry name" value="Immunodeficiency lentiviruses, gag gene matrix protein p17"/>
    <property type="match status" value="1"/>
</dbReference>
<feature type="repeat" description="TPR" evidence="1">
    <location>
        <begin position="129"/>
        <end position="162"/>
    </location>
</feature>
<dbReference type="OrthoDB" id="4227289at2759"/>
<dbReference type="PANTHER" id="PTHR46082:SF6">
    <property type="entry name" value="AAA+ ATPASE DOMAIN-CONTAINING PROTEIN-RELATED"/>
    <property type="match status" value="1"/>
</dbReference>
<dbReference type="InterPro" id="IPR053137">
    <property type="entry name" value="NLR-like"/>
</dbReference>
<proteinExistence type="predicted"/>
<dbReference type="EMBL" id="CVMT01000002">
    <property type="protein sequence ID" value="CRG85866.1"/>
    <property type="molecule type" value="Genomic_DNA"/>
</dbReference>
<dbReference type="AlphaFoldDB" id="A0A0U1LR26"/>
<dbReference type="Gene3D" id="1.25.40.10">
    <property type="entry name" value="Tetratricopeptide repeat domain"/>
    <property type="match status" value="1"/>
</dbReference>
<evidence type="ECO:0000313" key="3">
    <source>
        <dbReference type="Proteomes" id="UP000054383"/>
    </source>
</evidence>
<evidence type="ECO:0000313" key="2">
    <source>
        <dbReference type="EMBL" id="CRG85866.1"/>
    </source>
</evidence>
<protein>
    <recommendedName>
        <fullName evidence="4">Kinesin light chain</fullName>
    </recommendedName>
</protein>
<dbReference type="Proteomes" id="UP000054383">
    <property type="component" value="Unassembled WGS sequence"/>
</dbReference>
<reference evidence="2 3" key="1">
    <citation type="submission" date="2015-04" db="EMBL/GenBank/DDBJ databases">
        <authorList>
            <person name="Syromyatnikov M.Y."/>
            <person name="Popov V.N."/>
        </authorList>
    </citation>
    <scope>NUCLEOTIDE SEQUENCE [LARGE SCALE GENOMIC DNA]</scope>
    <source>
        <strain evidence="2">WF-38-12</strain>
    </source>
</reference>
<dbReference type="InterPro" id="IPR012344">
    <property type="entry name" value="Matrix_HIV/RSV_N"/>
</dbReference>
<name>A0A0U1LR26_TALIS</name>
<gene>
    <name evidence="2" type="ORF">PISL3812_02870</name>
</gene>
<evidence type="ECO:0000256" key="1">
    <source>
        <dbReference type="PROSITE-ProRule" id="PRU00339"/>
    </source>
</evidence>
<dbReference type="PANTHER" id="PTHR46082">
    <property type="entry name" value="ATP/GTP-BINDING PROTEIN-RELATED"/>
    <property type="match status" value="1"/>
</dbReference>
<dbReference type="Pfam" id="PF13374">
    <property type="entry name" value="TPR_10"/>
    <property type="match status" value="1"/>
</dbReference>
<dbReference type="Pfam" id="PF13424">
    <property type="entry name" value="TPR_12"/>
    <property type="match status" value="1"/>
</dbReference>
<dbReference type="SUPFAM" id="SSF48452">
    <property type="entry name" value="TPR-like"/>
    <property type="match status" value="1"/>
</dbReference>
<keyword evidence="3" id="KW-1185">Reference proteome</keyword>
<dbReference type="InterPro" id="IPR019734">
    <property type="entry name" value="TPR_rpt"/>
</dbReference>
<dbReference type="InterPro" id="IPR011990">
    <property type="entry name" value="TPR-like_helical_dom_sf"/>
</dbReference>
<sequence length="194" mass="21996">MSVRTAASDHLGFRLSNLGLQLGRRYERTGNLEDLKEAIERVRESIETTPSDHPDRGWRLSNLGLQLGRRYERTGNVKDFDEAIQRTRESIETTPSDHPDQRLSNLSSIHQQALVGCEKLLGPDHTSTLDLVHNLGNLYSDQGKLKEAEKMYQQALVGRAKALGPYHTSTLDLVHKLGNLYQNQSKLKEAEEMY</sequence>
<keyword evidence="1" id="KW-0802">TPR repeat</keyword>
<dbReference type="PROSITE" id="PS50005">
    <property type="entry name" value="TPR"/>
    <property type="match status" value="1"/>
</dbReference>
<evidence type="ECO:0008006" key="4">
    <source>
        <dbReference type="Google" id="ProtNLM"/>
    </source>
</evidence>